<gene>
    <name evidence="1" type="ORF">HNR30_005697</name>
</gene>
<proteinExistence type="predicted"/>
<keyword evidence="2" id="KW-1185">Reference proteome</keyword>
<dbReference type="RefSeq" id="WP_181613118.1">
    <property type="nucleotide sequence ID" value="NZ_BAABAM010000004.1"/>
</dbReference>
<evidence type="ECO:0008006" key="3">
    <source>
        <dbReference type="Google" id="ProtNLM"/>
    </source>
</evidence>
<name>A0A7W0HST2_9ACTN</name>
<evidence type="ECO:0000313" key="1">
    <source>
        <dbReference type="EMBL" id="MBA2894325.1"/>
    </source>
</evidence>
<evidence type="ECO:0000313" key="2">
    <source>
        <dbReference type="Proteomes" id="UP000530928"/>
    </source>
</evidence>
<reference evidence="1 2" key="1">
    <citation type="submission" date="2020-07" db="EMBL/GenBank/DDBJ databases">
        <title>Genomic Encyclopedia of Type Strains, Phase IV (KMG-IV): sequencing the most valuable type-strain genomes for metagenomic binning, comparative biology and taxonomic classification.</title>
        <authorList>
            <person name="Goeker M."/>
        </authorList>
    </citation>
    <scope>NUCLEOTIDE SEQUENCE [LARGE SCALE GENOMIC DNA]</scope>
    <source>
        <strain evidence="1 2">DSM 45533</strain>
    </source>
</reference>
<comment type="caution">
    <text evidence="1">The sequence shown here is derived from an EMBL/GenBank/DDBJ whole genome shotgun (WGS) entry which is preliminary data.</text>
</comment>
<sequence length="342" mass="36214">MTPDDFMLGLRPDAVTEESHRRRRARDLAAAFATAERPRPPVPARLLKIALGLAAAAAIGVLYAMESSPAAPQAAQTVRPAVHDRATPAHLTDVRSFLLAGAETVARTPGTRARYWFSSTRVFDPVAGGGVLAVTDEVWRAPDGGRLVTGKDSAHIPPRPGAVLPEEKTVDHGPMIFQAAIGGTLVSDESVVDLPGDQQALDRWLRQAYRGVDRGLFAEAATAERVRSYPSFVLGAARYLLGSPATPATRAAVLRLLAAQLGLTMKQGVTDPMGRAGVEIGLPGDDTRLIIDPTGARLLSFAYDGPDVPEKRTGASVRMAEVSGRKVAILSSGWVDLLGARP</sequence>
<dbReference type="AlphaFoldDB" id="A0A7W0HST2"/>
<organism evidence="1 2">
    <name type="scientific">Nonomuraea soli</name>
    <dbReference type="NCBI Taxonomy" id="1032476"/>
    <lineage>
        <taxon>Bacteria</taxon>
        <taxon>Bacillati</taxon>
        <taxon>Actinomycetota</taxon>
        <taxon>Actinomycetes</taxon>
        <taxon>Streptosporangiales</taxon>
        <taxon>Streptosporangiaceae</taxon>
        <taxon>Nonomuraea</taxon>
    </lineage>
</organism>
<dbReference type="EMBL" id="JACDUR010000006">
    <property type="protein sequence ID" value="MBA2894325.1"/>
    <property type="molecule type" value="Genomic_DNA"/>
</dbReference>
<protein>
    <recommendedName>
        <fullName evidence="3">CU044_5270 family protein</fullName>
    </recommendedName>
</protein>
<dbReference type="Proteomes" id="UP000530928">
    <property type="component" value="Unassembled WGS sequence"/>
</dbReference>
<accession>A0A7W0HST2</accession>